<dbReference type="InParanoid" id="A0A3N1G9M7"/>
<evidence type="ECO:0000256" key="2">
    <source>
        <dbReference type="SAM" id="SignalP"/>
    </source>
</evidence>
<name>A0A3N1G9M7_9ACTN</name>
<dbReference type="EMBL" id="RJKN01000009">
    <property type="protein sequence ID" value="ROP26911.1"/>
    <property type="molecule type" value="Genomic_DNA"/>
</dbReference>
<dbReference type="Proteomes" id="UP000276232">
    <property type="component" value="Unassembled WGS sequence"/>
</dbReference>
<feature type="signal peptide" evidence="2">
    <location>
        <begin position="1"/>
        <end position="23"/>
    </location>
</feature>
<evidence type="ECO:0000313" key="4">
    <source>
        <dbReference type="Proteomes" id="UP000276232"/>
    </source>
</evidence>
<reference evidence="3 4" key="1">
    <citation type="journal article" date="2015" name="Stand. Genomic Sci.">
        <title>Genomic Encyclopedia of Bacterial and Archaeal Type Strains, Phase III: the genomes of soil and plant-associated and newly described type strains.</title>
        <authorList>
            <person name="Whitman W.B."/>
            <person name="Woyke T."/>
            <person name="Klenk H.P."/>
            <person name="Zhou Y."/>
            <person name="Lilburn T.G."/>
            <person name="Beck B.J."/>
            <person name="De Vos P."/>
            <person name="Vandamme P."/>
            <person name="Eisen J.A."/>
            <person name="Garrity G."/>
            <person name="Hugenholtz P."/>
            <person name="Kyrpides N.C."/>
        </authorList>
    </citation>
    <scope>NUCLEOTIDE SEQUENCE [LARGE SCALE GENOMIC DNA]</scope>
    <source>
        <strain evidence="3 4">CECT 7306</strain>
    </source>
</reference>
<keyword evidence="2" id="KW-0732">Signal</keyword>
<protein>
    <submittedName>
        <fullName evidence="3">Uncharacterized protein</fullName>
    </submittedName>
</protein>
<feature type="region of interest" description="Disordered" evidence="1">
    <location>
        <begin position="174"/>
        <end position="196"/>
    </location>
</feature>
<evidence type="ECO:0000313" key="3">
    <source>
        <dbReference type="EMBL" id="ROP26911.1"/>
    </source>
</evidence>
<proteinExistence type="predicted"/>
<gene>
    <name evidence="3" type="ORF">EDC03_3148</name>
</gene>
<dbReference type="AlphaFoldDB" id="A0A3N1G9M7"/>
<organism evidence="3 4">
    <name type="scientific">Pseudokineococcus lusitanus</name>
    <dbReference type="NCBI Taxonomy" id="763993"/>
    <lineage>
        <taxon>Bacteria</taxon>
        <taxon>Bacillati</taxon>
        <taxon>Actinomycetota</taxon>
        <taxon>Actinomycetes</taxon>
        <taxon>Kineosporiales</taxon>
        <taxon>Kineosporiaceae</taxon>
        <taxon>Pseudokineococcus</taxon>
    </lineage>
</organism>
<sequence length="298" mass="30780">MRRRGYGVTAVLVLTTGCGTLPAADVGPPGSPAPGGTDRPDVVVTTGQPVTVLDDGDGPEACLGAVMTSLPPQCGGTPLVGWEWADHDGQYETQAGVRWGGFLLTGPFDGTRLTVAEAVPAAAWTGTPPPPPTWDFSPPCPVPPGGWSTERMPLFAEDVVFRAAEARPDYAGGWVDERESYDPPPGEPAADAPEPQVLPPVVTIRVTGDPAAAEAELREVWDGPLCVTSAERTEAELSAVQASLSEDLGDGLLLAASDVLTGTVEATVTFDDGTLQAALDERHGEGVVRLTSALLPVG</sequence>
<dbReference type="PROSITE" id="PS51257">
    <property type="entry name" value="PROKAR_LIPOPROTEIN"/>
    <property type="match status" value="1"/>
</dbReference>
<feature type="chain" id="PRO_5018098237" evidence="2">
    <location>
        <begin position="24"/>
        <end position="298"/>
    </location>
</feature>
<comment type="caution">
    <text evidence="3">The sequence shown here is derived from an EMBL/GenBank/DDBJ whole genome shotgun (WGS) entry which is preliminary data.</text>
</comment>
<accession>A0A3N1G9M7</accession>
<keyword evidence="4" id="KW-1185">Reference proteome</keyword>
<evidence type="ECO:0000256" key="1">
    <source>
        <dbReference type="SAM" id="MobiDB-lite"/>
    </source>
</evidence>